<sequence>MGRRIWDKWTGTEYPAGGVRPLPTTELREALLALNHRNVPFNVRHGRPEEKADLVADCEIPQVRLTLKTRMRLVPAKREVLVLEERWEPSPDSGRQYGRGGFKVYRQWEFRRGADGRRHKVETLRFDTRDVRDPLRTTVLRAGWTWRGVLFRY</sequence>
<gene>
    <name evidence="1" type="ORF">NRK68_02310</name>
</gene>
<protein>
    <submittedName>
        <fullName evidence="1">Uncharacterized protein</fullName>
    </submittedName>
</protein>
<accession>A0ABY5PPU6</accession>
<evidence type="ECO:0000313" key="1">
    <source>
        <dbReference type="EMBL" id="UUY46147.1"/>
    </source>
</evidence>
<name>A0ABY5PPU6_9ACTN</name>
<dbReference type="RefSeq" id="WP_257854698.1">
    <property type="nucleotide sequence ID" value="NZ_CP102514.1"/>
</dbReference>
<organism evidence="1 2">
    <name type="scientific">Streptomyces yangpuensis</name>
    <dbReference type="NCBI Taxonomy" id="1648182"/>
    <lineage>
        <taxon>Bacteria</taxon>
        <taxon>Bacillati</taxon>
        <taxon>Actinomycetota</taxon>
        <taxon>Actinomycetes</taxon>
        <taxon>Kitasatosporales</taxon>
        <taxon>Streptomycetaceae</taxon>
        <taxon>Streptomyces</taxon>
    </lineage>
</organism>
<dbReference type="GeneID" id="95572273"/>
<keyword evidence="2" id="KW-1185">Reference proteome</keyword>
<dbReference type="Proteomes" id="UP001057738">
    <property type="component" value="Chromosome"/>
</dbReference>
<dbReference type="EMBL" id="CP102514">
    <property type="protein sequence ID" value="UUY46147.1"/>
    <property type="molecule type" value="Genomic_DNA"/>
</dbReference>
<evidence type="ECO:0000313" key="2">
    <source>
        <dbReference type="Proteomes" id="UP001057738"/>
    </source>
</evidence>
<proteinExistence type="predicted"/>
<reference evidence="1" key="1">
    <citation type="submission" date="2022-08" db="EMBL/GenBank/DDBJ databases">
        <authorList>
            <person name="Tian L."/>
        </authorList>
    </citation>
    <scope>NUCLEOTIDE SEQUENCE</scope>
    <source>
        <strain evidence="1">CM253</strain>
    </source>
</reference>